<comment type="catalytic activity">
    <reaction evidence="1">
        <text>Hydrolyzes the link between N-acetylmuramoyl residues and L-amino acid residues in certain cell-wall glycopeptides.</text>
        <dbReference type="EC" id="3.5.1.28"/>
    </reaction>
</comment>
<evidence type="ECO:0000256" key="7">
    <source>
        <dbReference type="ARBA" id="ARBA00023316"/>
    </source>
</evidence>
<evidence type="ECO:0000313" key="9">
    <source>
        <dbReference type="EMBL" id="CAH8248060.1"/>
    </source>
</evidence>
<dbReference type="EMBL" id="CALYLO010000009">
    <property type="protein sequence ID" value="CAH8248060.1"/>
    <property type="molecule type" value="Genomic_DNA"/>
</dbReference>
<dbReference type="SUPFAM" id="SSF55846">
    <property type="entry name" value="N-acetylmuramoyl-L-alanine amidase-like"/>
    <property type="match status" value="1"/>
</dbReference>
<dbReference type="RefSeq" id="WP_261948815.1">
    <property type="nucleotide sequence ID" value="NZ_CALYLO010000009.1"/>
</dbReference>
<reference evidence="9" key="1">
    <citation type="submission" date="2022-06" db="EMBL/GenBank/DDBJ databases">
        <authorList>
            <person name="Dietemann V."/>
            <person name="Ory F."/>
            <person name="Dainat B."/>
            <person name="Oberhansli S."/>
        </authorList>
    </citation>
    <scope>NUCLEOTIDE SEQUENCE</scope>
    <source>
        <strain evidence="9">Ena-SAMPLE-TAB-26-04-2022-14:26:32:270-5432</strain>
    </source>
</reference>
<dbReference type="InterPro" id="IPR036505">
    <property type="entry name" value="Amidase/PGRP_sf"/>
</dbReference>
<evidence type="ECO:0000313" key="10">
    <source>
        <dbReference type="Proteomes" id="UP001154322"/>
    </source>
</evidence>
<dbReference type="InterPro" id="IPR002502">
    <property type="entry name" value="Amidase_domain"/>
</dbReference>
<keyword evidence="4" id="KW-0378">Hydrolase</keyword>
<evidence type="ECO:0000256" key="1">
    <source>
        <dbReference type="ARBA" id="ARBA00001561"/>
    </source>
</evidence>
<dbReference type="Pfam" id="PF01510">
    <property type="entry name" value="Amidase_2"/>
    <property type="match status" value="1"/>
</dbReference>
<gene>
    <name evidence="9" type="ORF">WJ0W_005315</name>
</gene>
<keyword evidence="5" id="KW-0749">Sporulation</keyword>
<evidence type="ECO:0000256" key="2">
    <source>
        <dbReference type="ARBA" id="ARBA00007553"/>
    </source>
</evidence>
<evidence type="ECO:0000256" key="3">
    <source>
        <dbReference type="ARBA" id="ARBA00011901"/>
    </source>
</evidence>
<comment type="caution">
    <text evidence="9">The sequence shown here is derived from an EMBL/GenBank/DDBJ whole genome shotgun (WGS) entry which is preliminary data.</text>
</comment>
<dbReference type="EC" id="3.5.1.28" evidence="3"/>
<dbReference type="Proteomes" id="UP001154322">
    <property type="component" value="Unassembled WGS sequence"/>
</dbReference>
<sequence>MARKPVQKPSLVAVPPDPDRCFVLFSTAALTARSAAVSLESLLHQLQKQPGERPVSSINLDKESGKNGDSFQSIIKIVRQRKGELNVIYRQDHIPKNTMKNRRPGYPMNATTITIHNTGNSGSSAKNERGWLTNPDNDRTASYHIVVDEHEAIECIPLVENAWHAGDGSNAASGNRTSIAIEICESGNYQQTLRNAAELVAKMLLERGWGVERLRRHYDWSGKICPRLMYDNGKWTGWHQFKELVNSFLRKDEQGMNKEEREAFDKLLKTVEKQDKRLKELEEKRDIEPPSWAKEAAAYYANELKTKTGSYDFWRMLTIQYRKEAATSRN</sequence>
<evidence type="ECO:0000256" key="5">
    <source>
        <dbReference type="ARBA" id="ARBA00022969"/>
    </source>
</evidence>
<accession>A0ABN8UEW7</accession>
<protein>
    <recommendedName>
        <fullName evidence="3">N-acetylmuramoyl-L-alanine amidase</fullName>
        <ecNumber evidence="3">3.5.1.28</ecNumber>
    </recommendedName>
</protein>
<dbReference type="PANTHER" id="PTHR30417">
    <property type="entry name" value="N-ACETYLMURAMOYL-L-ALANINE AMIDASE AMID"/>
    <property type="match status" value="1"/>
</dbReference>
<keyword evidence="6" id="KW-0178">Competence</keyword>
<keyword evidence="7" id="KW-0961">Cell wall biogenesis/degradation</keyword>
<evidence type="ECO:0000256" key="6">
    <source>
        <dbReference type="ARBA" id="ARBA00023287"/>
    </source>
</evidence>
<dbReference type="InterPro" id="IPR051206">
    <property type="entry name" value="NAMLAA_amidase_2"/>
</dbReference>
<name>A0ABN8UEW7_9BACL</name>
<organism evidence="9 10">
    <name type="scientific">Paenibacillus melissococcoides</name>
    <dbReference type="NCBI Taxonomy" id="2912268"/>
    <lineage>
        <taxon>Bacteria</taxon>
        <taxon>Bacillati</taxon>
        <taxon>Bacillota</taxon>
        <taxon>Bacilli</taxon>
        <taxon>Bacillales</taxon>
        <taxon>Paenibacillaceae</taxon>
        <taxon>Paenibacillus</taxon>
    </lineage>
</organism>
<dbReference type="SMART" id="SM00644">
    <property type="entry name" value="Ami_2"/>
    <property type="match status" value="1"/>
</dbReference>
<proteinExistence type="inferred from homology"/>
<feature type="domain" description="N-acetylmuramoyl-L-alanine amidase" evidence="8">
    <location>
        <begin position="100"/>
        <end position="243"/>
    </location>
</feature>
<comment type="similarity">
    <text evidence="2">Belongs to the N-acetylmuramoyl-L-alanine amidase 2 family.</text>
</comment>
<dbReference type="CDD" id="cd06583">
    <property type="entry name" value="PGRP"/>
    <property type="match status" value="1"/>
</dbReference>
<evidence type="ECO:0000259" key="8">
    <source>
        <dbReference type="SMART" id="SM00644"/>
    </source>
</evidence>
<dbReference type="PANTHER" id="PTHR30417:SF11">
    <property type="entry name" value="N-ACETYLMURAMOYL-L-ALANINE AMIDASE XLYA"/>
    <property type="match status" value="1"/>
</dbReference>
<dbReference type="Gene3D" id="3.40.80.10">
    <property type="entry name" value="Peptidoglycan recognition protein-like"/>
    <property type="match status" value="1"/>
</dbReference>
<evidence type="ECO:0000256" key="4">
    <source>
        <dbReference type="ARBA" id="ARBA00022801"/>
    </source>
</evidence>
<keyword evidence="10" id="KW-1185">Reference proteome</keyword>